<feature type="transmembrane region" description="Helical" evidence="1">
    <location>
        <begin position="43"/>
        <end position="64"/>
    </location>
</feature>
<reference evidence="3" key="1">
    <citation type="journal article" date="2019" name="Int. J. Syst. Evol. Microbiol.">
        <title>The Global Catalogue of Microorganisms (GCM) 10K type strain sequencing project: providing services to taxonomists for standard genome sequencing and annotation.</title>
        <authorList>
            <consortium name="The Broad Institute Genomics Platform"/>
            <consortium name="The Broad Institute Genome Sequencing Center for Infectious Disease"/>
            <person name="Wu L."/>
            <person name="Ma J."/>
        </authorList>
    </citation>
    <scope>NUCLEOTIDE SEQUENCE [LARGE SCALE GENOMIC DNA]</scope>
    <source>
        <strain evidence="3">JCM 31405</strain>
    </source>
</reference>
<dbReference type="Proteomes" id="UP000644548">
    <property type="component" value="Unassembled WGS sequence"/>
</dbReference>
<evidence type="ECO:0000256" key="1">
    <source>
        <dbReference type="SAM" id="Phobius"/>
    </source>
</evidence>
<feature type="transmembrane region" description="Helical" evidence="1">
    <location>
        <begin position="76"/>
        <end position="95"/>
    </location>
</feature>
<comment type="caution">
    <text evidence="2">The sequence shown here is derived from an EMBL/GenBank/DDBJ whole genome shotgun (WGS) entry which is preliminary data.</text>
</comment>
<dbReference type="EMBL" id="BMQN01000001">
    <property type="protein sequence ID" value="GGR81868.1"/>
    <property type="molecule type" value="Genomic_DNA"/>
</dbReference>
<sequence>MRRLPHPDSAWIDCPRCRHRLLRWNTYCASQDRPWIDWDESRWLVPVPLVGLGLTLLLVTQVPLLLTVLGGSRGRLLVLTVGGLGFLWAAGVAAARHRWRLNRRRVLADRLLPDDWVCPSCLHSVPAHPARTIRGSG</sequence>
<protein>
    <submittedName>
        <fullName evidence="2">Uncharacterized protein</fullName>
    </submittedName>
</protein>
<evidence type="ECO:0000313" key="3">
    <source>
        <dbReference type="Proteomes" id="UP000644548"/>
    </source>
</evidence>
<accession>A0ABQ2RZA3</accession>
<keyword evidence="1" id="KW-1133">Transmembrane helix</keyword>
<name>A0ABQ2RZA3_9DEIO</name>
<keyword evidence="3" id="KW-1185">Reference proteome</keyword>
<gene>
    <name evidence="2" type="ORF">GCM10008960_06070</name>
</gene>
<organism evidence="2 3">
    <name type="scientific">Deinococcus sedimenti</name>
    <dbReference type="NCBI Taxonomy" id="1867090"/>
    <lineage>
        <taxon>Bacteria</taxon>
        <taxon>Thermotogati</taxon>
        <taxon>Deinococcota</taxon>
        <taxon>Deinococci</taxon>
        <taxon>Deinococcales</taxon>
        <taxon>Deinococcaceae</taxon>
        <taxon>Deinococcus</taxon>
    </lineage>
</organism>
<keyword evidence="1" id="KW-0812">Transmembrane</keyword>
<keyword evidence="1" id="KW-0472">Membrane</keyword>
<proteinExistence type="predicted"/>
<evidence type="ECO:0000313" key="2">
    <source>
        <dbReference type="EMBL" id="GGR81868.1"/>
    </source>
</evidence>